<dbReference type="SUPFAM" id="SSF56059">
    <property type="entry name" value="Glutathione synthetase ATP-binding domain-like"/>
    <property type="match status" value="1"/>
</dbReference>
<evidence type="ECO:0000256" key="1">
    <source>
        <dbReference type="PROSITE-ProRule" id="PRU00409"/>
    </source>
</evidence>
<keyword evidence="4" id="KW-1185">Reference proteome</keyword>
<dbReference type="PANTHER" id="PTHR21621">
    <property type="entry name" value="RIBOSOMAL PROTEIN S6 MODIFICATION PROTEIN"/>
    <property type="match status" value="1"/>
</dbReference>
<dbReference type="GO" id="GO:0046872">
    <property type="term" value="F:metal ion binding"/>
    <property type="evidence" value="ECO:0007669"/>
    <property type="project" value="InterPro"/>
</dbReference>
<dbReference type="GO" id="GO:0016879">
    <property type="term" value="F:ligase activity, forming carbon-nitrogen bonds"/>
    <property type="evidence" value="ECO:0007669"/>
    <property type="project" value="TreeGrafter"/>
</dbReference>
<dbReference type="Proteomes" id="UP000236731">
    <property type="component" value="Unassembled WGS sequence"/>
</dbReference>
<keyword evidence="1" id="KW-0067">ATP-binding</keyword>
<dbReference type="EMBL" id="FNUT01000003">
    <property type="protein sequence ID" value="SEF89129.1"/>
    <property type="molecule type" value="Genomic_DNA"/>
</dbReference>
<feature type="domain" description="ATP-grasp" evidence="2">
    <location>
        <begin position="161"/>
        <end position="356"/>
    </location>
</feature>
<dbReference type="PROSITE" id="PS50975">
    <property type="entry name" value="ATP_GRASP"/>
    <property type="match status" value="1"/>
</dbReference>
<gene>
    <name evidence="3" type="ORF">SAMN05421877_103193</name>
</gene>
<dbReference type="GO" id="GO:0005524">
    <property type="term" value="F:ATP binding"/>
    <property type="evidence" value="ECO:0007669"/>
    <property type="project" value="UniProtKB-UniRule"/>
</dbReference>
<dbReference type="RefSeq" id="WP_103905562.1">
    <property type="nucleotide sequence ID" value="NZ_CP049246.1"/>
</dbReference>
<keyword evidence="1" id="KW-0547">Nucleotide-binding</keyword>
<organism evidence="3 4">
    <name type="scientific">Sphingobacterium lactis</name>
    <dbReference type="NCBI Taxonomy" id="797291"/>
    <lineage>
        <taxon>Bacteria</taxon>
        <taxon>Pseudomonadati</taxon>
        <taxon>Bacteroidota</taxon>
        <taxon>Sphingobacteriia</taxon>
        <taxon>Sphingobacteriales</taxon>
        <taxon>Sphingobacteriaceae</taxon>
        <taxon>Sphingobacterium</taxon>
    </lineage>
</organism>
<dbReference type="GO" id="GO:0005737">
    <property type="term" value="C:cytoplasm"/>
    <property type="evidence" value="ECO:0007669"/>
    <property type="project" value="TreeGrafter"/>
</dbReference>
<reference evidence="4" key="1">
    <citation type="submission" date="2016-10" db="EMBL/GenBank/DDBJ databases">
        <authorList>
            <person name="Varghese N."/>
            <person name="Submissions S."/>
        </authorList>
    </citation>
    <scope>NUCLEOTIDE SEQUENCE [LARGE SCALE GENOMIC DNA]</scope>
    <source>
        <strain evidence="4">DSM 22361</strain>
    </source>
</reference>
<dbReference type="InterPro" id="IPR013651">
    <property type="entry name" value="ATP-grasp_RimK-type"/>
</dbReference>
<evidence type="ECO:0000259" key="2">
    <source>
        <dbReference type="PROSITE" id="PS50975"/>
    </source>
</evidence>
<evidence type="ECO:0000313" key="3">
    <source>
        <dbReference type="EMBL" id="SEF89129.1"/>
    </source>
</evidence>
<name>A0A1H5VP94_9SPHI</name>
<proteinExistence type="predicted"/>
<sequence length="376" mass="43876">MNYKQLAKRFILSFPAFQEKYKNKLISIKHIERYEDQVANLEEAEKVLFEETLGKDIGLIGLVKDAVFEYDETYISPRSYYPKYERFLNNNGLQYEYYDIYSSDWLERASNFDYIIWHTASDPVTQEIAQNKIYILDKILGKKCLPSFDEIWSYENKINAHYLFKSKDLPEIPTYVSHSKSDTVAYLNSIKFPIISKLSTGSASFGVEKLDSKEEALKLVNSIFSFKGRGTYFPSIRQKDYVYFQSFVEDATFDLRIITVDNKAFGYYRFPNKGDFRASGAGNYEKTEIPAEALDLAFKVRACFGSTCLATDLLYSKKYNKYFIIESSIFIGIDTCSQLEINGEAGYYERLGEGLYEFRRGKYWIQELTLLEFFKK</sequence>
<dbReference type="Gene3D" id="3.30.470.20">
    <property type="entry name" value="ATP-grasp fold, B domain"/>
    <property type="match status" value="1"/>
</dbReference>
<dbReference type="PANTHER" id="PTHR21621:SF0">
    <property type="entry name" value="BETA-CITRYLGLUTAMATE SYNTHASE B-RELATED"/>
    <property type="match status" value="1"/>
</dbReference>
<evidence type="ECO:0000313" key="4">
    <source>
        <dbReference type="Proteomes" id="UP000236731"/>
    </source>
</evidence>
<accession>A0A1H5VP94</accession>
<dbReference type="Pfam" id="PF08443">
    <property type="entry name" value="RimK"/>
    <property type="match status" value="1"/>
</dbReference>
<dbReference type="InterPro" id="IPR013815">
    <property type="entry name" value="ATP_grasp_subdomain_1"/>
</dbReference>
<dbReference type="AlphaFoldDB" id="A0A1H5VP94"/>
<dbReference type="OrthoDB" id="1704979at2"/>
<dbReference type="Gene3D" id="3.30.1490.20">
    <property type="entry name" value="ATP-grasp fold, A domain"/>
    <property type="match status" value="1"/>
</dbReference>
<dbReference type="InterPro" id="IPR011761">
    <property type="entry name" value="ATP-grasp"/>
</dbReference>
<protein>
    <submittedName>
        <fullName evidence="3">RimK-like ATP-grasp domain-containing protein</fullName>
    </submittedName>
</protein>